<organism evidence="1">
    <name type="scientific">marine sediment metagenome</name>
    <dbReference type="NCBI Taxonomy" id="412755"/>
    <lineage>
        <taxon>unclassified sequences</taxon>
        <taxon>metagenomes</taxon>
        <taxon>ecological metagenomes</taxon>
    </lineage>
</organism>
<proteinExistence type="predicted"/>
<dbReference type="EMBL" id="BARU01004144">
    <property type="protein sequence ID" value="GAH18702.1"/>
    <property type="molecule type" value="Genomic_DNA"/>
</dbReference>
<feature type="non-terminal residue" evidence="1">
    <location>
        <position position="1"/>
    </location>
</feature>
<sequence>LLKSVQIRLKNIIGHIYICKPNNCGAKIEFLDDN</sequence>
<gene>
    <name evidence="1" type="ORF">S03H2_08504</name>
</gene>
<comment type="caution">
    <text evidence="1">The sequence shown here is derived from an EMBL/GenBank/DDBJ whole genome shotgun (WGS) entry which is preliminary data.</text>
</comment>
<reference evidence="1" key="1">
    <citation type="journal article" date="2014" name="Front. Microbiol.">
        <title>High frequency of phylogenetically diverse reductive dehalogenase-homologous genes in deep subseafloor sedimentary metagenomes.</title>
        <authorList>
            <person name="Kawai M."/>
            <person name="Futagami T."/>
            <person name="Toyoda A."/>
            <person name="Takaki Y."/>
            <person name="Nishi S."/>
            <person name="Hori S."/>
            <person name="Arai W."/>
            <person name="Tsubouchi T."/>
            <person name="Morono Y."/>
            <person name="Uchiyama I."/>
            <person name="Ito T."/>
            <person name="Fujiyama A."/>
            <person name="Inagaki F."/>
            <person name="Takami H."/>
        </authorList>
    </citation>
    <scope>NUCLEOTIDE SEQUENCE</scope>
    <source>
        <strain evidence="1">Expedition CK06-06</strain>
    </source>
</reference>
<protein>
    <submittedName>
        <fullName evidence="1">Uncharacterized protein</fullName>
    </submittedName>
</protein>
<evidence type="ECO:0000313" key="1">
    <source>
        <dbReference type="EMBL" id="GAH18702.1"/>
    </source>
</evidence>
<dbReference type="AlphaFoldDB" id="X1DES2"/>
<name>X1DES2_9ZZZZ</name>
<accession>X1DES2</accession>